<evidence type="ECO:0000256" key="2">
    <source>
        <dbReference type="ARBA" id="ARBA00022723"/>
    </source>
</evidence>
<dbReference type="GO" id="GO:0000981">
    <property type="term" value="F:DNA-binding transcription factor activity, RNA polymerase II-specific"/>
    <property type="evidence" value="ECO:0007669"/>
    <property type="project" value="TreeGrafter"/>
</dbReference>
<dbReference type="PANTHER" id="PTHR23235:SF164">
    <property type="entry name" value="C2H2-TYPE DOMAIN-CONTAINING PROTEIN"/>
    <property type="match status" value="1"/>
</dbReference>
<dbReference type="InterPro" id="IPR013087">
    <property type="entry name" value="Znf_C2H2_type"/>
</dbReference>
<dbReference type="EMBL" id="NCKU01000333">
    <property type="protein sequence ID" value="RWS15948.1"/>
    <property type="molecule type" value="Genomic_DNA"/>
</dbReference>
<dbReference type="Proteomes" id="UP000285301">
    <property type="component" value="Unassembled WGS sequence"/>
</dbReference>
<feature type="compositionally biased region" description="Basic and acidic residues" evidence="8">
    <location>
        <begin position="20"/>
        <end position="31"/>
    </location>
</feature>
<evidence type="ECO:0000256" key="3">
    <source>
        <dbReference type="ARBA" id="ARBA00022737"/>
    </source>
</evidence>
<dbReference type="GO" id="GO:0008270">
    <property type="term" value="F:zinc ion binding"/>
    <property type="evidence" value="ECO:0007669"/>
    <property type="project" value="UniProtKB-KW"/>
</dbReference>
<keyword evidence="6" id="KW-0539">Nucleus</keyword>
<evidence type="ECO:0000256" key="1">
    <source>
        <dbReference type="ARBA" id="ARBA00004123"/>
    </source>
</evidence>
<evidence type="ECO:0000256" key="7">
    <source>
        <dbReference type="PROSITE-ProRule" id="PRU00042"/>
    </source>
</evidence>
<evidence type="ECO:0000256" key="6">
    <source>
        <dbReference type="ARBA" id="ARBA00023242"/>
    </source>
</evidence>
<keyword evidence="4 7" id="KW-0863">Zinc-finger</keyword>
<dbReference type="InterPro" id="IPR036236">
    <property type="entry name" value="Znf_C2H2_sf"/>
</dbReference>
<comment type="subcellular location">
    <subcellularLocation>
        <location evidence="1">Nucleus</location>
    </subcellularLocation>
</comment>
<reference evidence="10 11" key="1">
    <citation type="journal article" date="2018" name="Gigascience">
        <title>Genomes of trombidid mites reveal novel predicted allergens and laterally-transferred genes associated with secondary metabolism.</title>
        <authorList>
            <person name="Dong X."/>
            <person name="Chaisiri K."/>
            <person name="Xia D."/>
            <person name="Armstrong S.D."/>
            <person name="Fang Y."/>
            <person name="Donnelly M.J."/>
            <person name="Kadowaki T."/>
            <person name="McGarry J.W."/>
            <person name="Darby A.C."/>
            <person name="Makepeace B.L."/>
        </authorList>
    </citation>
    <scope>NUCLEOTIDE SEQUENCE [LARGE SCALE GENOMIC DNA]</scope>
    <source>
        <strain evidence="10">UoL-WK</strain>
    </source>
</reference>
<evidence type="ECO:0000256" key="5">
    <source>
        <dbReference type="ARBA" id="ARBA00022833"/>
    </source>
</evidence>
<feature type="domain" description="C2H2-type" evidence="9">
    <location>
        <begin position="290"/>
        <end position="319"/>
    </location>
</feature>
<dbReference type="FunFam" id="3.30.160.60:FF:000018">
    <property type="entry name" value="Krueppel-like factor 15"/>
    <property type="match status" value="1"/>
</dbReference>
<protein>
    <submittedName>
        <fullName evidence="10">Krueppel-like factor 11</fullName>
    </submittedName>
</protein>
<dbReference type="SUPFAM" id="SSF57667">
    <property type="entry name" value="beta-beta-alpha zinc fingers"/>
    <property type="match status" value="2"/>
</dbReference>
<dbReference type="SMART" id="SM00355">
    <property type="entry name" value="ZnF_C2H2"/>
    <property type="match status" value="3"/>
</dbReference>
<feature type="domain" description="C2H2-type" evidence="9">
    <location>
        <begin position="320"/>
        <end position="349"/>
    </location>
</feature>
<dbReference type="OrthoDB" id="6499527at2759"/>
<dbReference type="AlphaFoldDB" id="A0A3S3PIK9"/>
<feature type="domain" description="C2H2-type" evidence="9">
    <location>
        <begin position="350"/>
        <end position="377"/>
    </location>
</feature>
<evidence type="ECO:0000313" key="11">
    <source>
        <dbReference type="Proteomes" id="UP000285301"/>
    </source>
</evidence>
<evidence type="ECO:0000313" key="10">
    <source>
        <dbReference type="EMBL" id="RWS15948.1"/>
    </source>
</evidence>
<dbReference type="PANTHER" id="PTHR23235">
    <property type="entry name" value="KRUEPPEL-LIKE TRANSCRIPTION FACTOR"/>
    <property type="match status" value="1"/>
</dbReference>
<keyword evidence="3" id="KW-0677">Repeat</keyword>
<evidence type="ECO:0000256" key="4">
    <source>
        <dbReference type="ARBA" id="ARBA00022771"/>
    </source>
</evidence>
<keyword evidence="2" id="KW-0479">Metal-binding</keyword>
<dbReference type="PROSITE" id="PS00028">
    <property type="entry name" value="ZINC_FINGER_C2H2_1"/>
    <property type="match status" value="3"/>
</dbReference>
<feature type="compositionally biased region" description="Basic and acidic residues" evidence="8">
    <location>
        <begin position="59"/>
        <end position="86"/>
    </location>
</feature>
<dbReference type="Pfam" id="PF00096">
    <property type="entry name" value="zf-C2H2"/>
    <property type="match status" value="3"/>
</dbReference>
<sequence length="411" mass="45230">MAGKVNEQFVSGFSPPQSPRSDEWQQKDDRWSSLQQSTTSSIKDAVQSLLSIGQQSSFGDKEEENKCSLISEEKSGEHEEHLEVTEKLGTPPQSEDEFESNCRSEESSLSEYDIHQLNNASKRSELARLLLTPTPPPTPVQSSLTAMPVPVIVRGPGKRWQSTQPTPKKLSNSSTVTSACSVSTTTTATTKTATTVIQQPTLILTTVPSSTSTLLPLSSGIVQLLVTPSQQITAQQSNQTSVGNMTSTISSQQPQVIFATPAFAPFASLTTSGGELLSGKKPVPERRRSYQCTYPNCTKTYFKSSHLKAHIRTHTGEKPFVCSWESCGRQFSRSDELSRHKRTHTGEKKFVCSICERRFMRSDHLTKHVRRHTASDSKLKNVEQLKNNSIVASTTAPITISPSTATWLVIE</sequence>
<dbReference type="Gene3D" id="3.30.160.60">
    <property type="entry name" value="Classic Zinc Finger"/>
    <property type="match status" value="3"/>
</dbReference>
<evidence type="ECO:0000259" key="9">
    <source>
        <dbReference type="PROSITE" id="PS50157"/>
    </source>
</evidence>
<dbReference type="FunFam" id="3.30.160.60:FF:000926">
    <property type="entry name" value="Kruppel like factor 13"/>
    <property type="match status" value="1"/>
</dbReference>
<organism evidence="10 11">
    <name type="scientific">Dinothrombium tinctorium</name>
    <dbReference type="NCBI Taxonomy" id="1965070"/>
    <lineage>
        <taxon>Eukaryota</taxon>
        <taxon>Metazoa</taxon>
        <taxon>Ecdysozoa</taxon>
        <taxon>Arthropoda</taxon>
        <taxon>Chelicerata</taxon>
        <taxon>Arachnida</taxon>
        <taxon>Acari</taxon>
        <taxon>Acariformes</taxon>
        <taxon>Trombidiformes</taxon>
        <taxon>Prostigmata</taxon>
        <taxon>Anystina</taxon>
        <taxon>Parasitengona</taxon>
        <taxon>Trombidioidea</taxon>
        <taxon>Trombidiidae</taxon>
        <taxon>Dinothrombium</taxon>
    </lineage>
</organism>
<feature type="region of interest" description="Disordered" evidence="8">
    <location>
        <begin position="52"/>
        <end position="99"/>
    </location>
</feature>
<dbReference type="PROSITE" id="PS50157">
    <property type="entry name" value="ZINC_FINGER_C2H2_2"/>
    <property type="match status" value="3"/>
</dbReference>
<dbReference type="GO" id="GO:0000978">
    <property type="term" value="F:RNA polymerase II cis-regulatory region sequence-specific DNA binding"/>
    <property type="evidence" value="ECO:0007669"/>
    <property type="project" value="TreeGrafter"/>
</dbReference>
<feature type="region of interest" description="Disordered" evidence="8">
    <location>
        <begin position="1"/>
        <end position="39"/>
    </location>
</feature>
<comment type="caution">
    <text evidence="10">The sequence shown here is derived from an EMBL/GenBank/DDBJ whole genome shotgun (WGS) entry which is preliminary data.</text>
</comment>
<name>A0A3S3PIK9_9ACAR</name>
<keyword evidence="5" id="KW-0862">Zinc</keyword>
<dbReference type="GO" id="GO:0005634">
    <property type="term" value="C:nucleus"/>
    <property type="evidence" value="ECO:0007669"/>
    <property type="project" value="UniProtKB-SubCell"/>
</dbReference>
<keyword evidence="11" id="KW-1185">Reference proteome</keyword>
<evidence type="ECO:0000256" key="8">
    <source>
        <dbReference type="SAM" id="MobiDB-lite"/>
    </source>
</evidence>
<proteinExistence type="predicted"/>
<dbReference type="STRING" id="1965070.A0A3S3PIK9"/>
<gene>
    <name evidence="10" type="ORF">B4U79_13379</name>
</gene>
<accession>A0A3S3PIK9</accession>
<dbReference type="FunFam" id="3.30.160.60:FF:000125">
    <property type="entry name" value="Putative zinc finger protein 143"/>
    <property type="match status" value="1"/>
</dbReference>